<evidence type="ECO:0000256" key="4">
    <source>
        <dbReference type="ARBA" id="ARBA00022630"/>
    </source>
</evidence>
<dbReference type="PANTHER" id="PTHR30040:SF2">
    <property type="entry name" value="FAD:PROTEIN FMN TRANSFERASE"/>
    <property type="match status" value="1"/>
</dbReference>
<evidence type="ECO:0000256" key="7">
    <source>
        <dbReference type="ARBA" id="ARBA00022827"/>
    </source>
</evidence>
<dbReference type="GO" id="GO:0016740">
    <property type="term" value="F:transferase activity"/>
    <property type="evidence" value="ECO:0007669"/>
    <property type="project" value="UniProtKB-KW"/>
</dbReference>
<dbReference type="InterPro" id="IPR024932">
    <property type="entry name" value="ApbE"/>
</dbReference>
<keyword evidence="8" id="KW-0460">Magnesium</keyword>
<evidence type="ECO:0000256" key="6">
    <source>
        <dbReference type="ARBA" id="ARBA00022723"/>
    </source>
</evidence>
<keyword evidence="4" id="KW-0285">Flavoprotein</keyword>
<proteinExistence type="predicted"/>
<evidence type="ECO:0000256" key="5">
    <source>
        <dbReference type="ARBA" id="ARBA00022679"/>
    </source>
</evidence>
<comment type="catalytic activity">
    <reaction evidence="10">
        <text>L-threonyl-[protein] + FAD = FMN-L-threonyl-[protein] + AMP + H(+)</text>
        <dbReference type="Rhea" id="RHEA:36847"/>
        <dbReference type="Rhea" id="RHEA-COMP:11060"/>
        <dbReference type="Rhea" id="RHEA-COMP:11061"/>
        <dbReference type="ChEBI" id="CHEBI:15378"/>
        <dbReference type="ChEBI" id="CHEBI:30013"/>
        <dbReference type="ChEBI" id="CHEBI:57692"/>
        <dbReference type="ChEBI" id="CHEBI:74257"/>
        <dbReference type="ChEBI" id="CHEBI:456215"/>
        <dbReference type="EC" id="2.7.1.180"/>
    </reaction>
</comment>
<name>A0A4V2J317_9BACL</name>
<dbReference type="PANTHER" id="PTHR30040">
    <property type="entry name" value="THIAMINE BIOSYNTHESIS LIPOPROTEIN APBE"/>
    <property type="match status" value="1"/>
</dbReference>
<dbReference type="OrthoDB" id="9778595at2"/>
<keyword evidence="6" id="KW-0479">Metal-binding</keyword>
<dbReference type="EMBL" id="SIRE01000041">
    <property type="protein sequence ID" value="TBL69081.1"/>
    <property type="molecule type" value="Genomic_DNA"/>
</dbReference>
<comment type="cofactor">
    <cofactor evidence="1">
        <name>Mg(2+)</name>
        <dbReference type="ChEBI" id="CHEBI:18420"/>
    </cofactor>
</comment>
<sequence>MFTFKAIGTQWEIETREPLSHQLQQRILERIEQFDLTYSRFSPDSLVSRVAAAADGGSFTFPEDSLPLFELYDRLYTATMGAMDPLVGRDLELLGYDRTYSLMPASDVIRSAAYAQGKAIWSKHIIRNGTTLVTQRPLVIDVGAAGKGYLVDIVSEMLCEAGIAEFVVDGSGDLRHSGGSSIQVGLEHPFDSSLVIGVAKLKNRALCASAVNRRSWGDGLHHVLDARTGIPVREVVATWVIADKAVTADGLATALFFTDGEHLAKNFRFSYVRMFADGRAEISRNFDGELFS</sequence>
<evidence type="ECO:0000256" key="3">
    <source>
        <dbReference type="ARBA" id="ARBA00016337"/>
    </source>
</evidence>
<dbReference type="Pfam" id="PF02424">
    <property type="entry name" value="ApbE"/>
    <property type="match status" value="1"/>
</dbReference>
<evidence type="ECO:0000256" key="10">
    <source>
        <dbReference type="ARBA" id="ARBA00048540"/>
    </source>
</evidence>
<evidence type="ECO:0000256" key="8">
    <source>
        <dbReference type="ARBA" id="ARBA00022842"/>
    </source>
</evidence>
<evidence type="ECO:0000256" key="9">
    <source>
        <dbReference type="ARBA" id="ARBA00031306"/>
    </source>
</evidence>
<organism evidence="11 12">
    <name type="scientific">Paenibacillus thalictri</name>
    <dbReference type="NCBI Taxonomy" id="2527873"/>
    <lineage>
        <taxon>Bacteria</taxon>
        <taxon>Bacillati</taxon>
        <taxon>Bacillota</taxon>
        <taxon>Bacilli</taxon>
        <taxon>Bacillales</taxon>
        <taxon>Paenibacillaceae</taxon>
        <taxon>Paenibacillus</taxon>
    </lineage>
</organism>
<dbReference type="SUPFAM" id="SSF143631">
    <property type="entry name" value="ApbE-like"/>
    <property type="match status" value="1"/>
</dbReference>
<dbReference type="InterPro" id="IPR003374">
    <property type="entry name" value="ApbE-like_sf"/>
</dbReference>
<keyword evidence="7" id="KW-0274">FAD</keyword>
<dbReference type="GO" id="GO:0046872">
    <property type="term" value="F:metal ion binding"/>
    <property type="evidence" value="ECO:0007669"/>
    <property type="project" value="UniProtKB-KW"/>
</dbReference>
<comment type="caution">
    <text evidence="11">The sequence shown here is derived from an EMBL/GenBank/DDBJ whole genome shotgun (WGS) entry which is preliminary data.</text>
</comment>
<dbReference type="Proteomes" id="UP000293142">
    <property type="component" value="Unassembled WGS sequence"/>
</dbReference>
<keyword evidence="5 11" id="KW-0808">Transferase</keyword>
<dbReference type="Gene3D" id="3.10.520.10">
    <property type="entry name" value="ApbE-like domains"/>
    <property type="match status" value="1"/>
</dbReference>
<evidence type="ECO:0000313" key="11">
    <source>
        <dbReference type="EMBL" id="TBL69081.1"/>
    </source>
</evidence>
<dbReference type="EC" id="2.7.1.180" evidence="2"/>
<protein>
    <recommendedName>
        <fullName evidence="3">FAD:protein FMN transferase</fullName>
        <ecNumber evidence="2">2.7.1.180</ecNumber>
    </recommendedName>
    <alternativeName>
        <fullName evidence="9">Flavin transferase</fullName>
    </alternativeName>
</protein>
<dbReference type="AlphaFoldDB" id="A0A4V2J317"/>
<evidence type="ECO:0000313" key="12">
    <source>
        <dbReference type="Proteomes" id="UP000293142"/>
    </source>
</evidence>
<evidence type="ECO:0000256" key="2">
    <source>
        <dbReference type="ARBA" id="ARBA00011955"/>
    </source>
</evidence>
<accession>A0A4V2J317</accession>
<keyword evidence="12" id="KW-1185">Reference proteome</keyword>
<dbReference type="RefSeq" id="WP_131018588.1">
    <property type="nucleotide sequence ID" value="NZ_SIRE01000041.1"/>
</dbReference>
<gene>
    <name evidence="11" type="ORF">EYB31_36920</name>
</gene>
<evidence type="ECO:0000256" key="1">
    <source>
        <dbReference type="ARBA" id="ARBA00001946"/>
    </source>
</evidence>
<reference evidence="11 12" key="1">
    <citation type="submission" date="2019-02" db="EMBL/GenBank/DDBJ databases">
        <title>Paenibacillus sp. nov., isolated from surface-sterilized tissue of Thalictrum simplex L.</title>
        <authorList>
            <person name="Tuo L."/>
        </authorList>
    </citation>
    <scope>NUCLEOTIDE SEQUENCE [LARGE SCALE GENOMIC DNA]</scope>
    <source>
        <strain evidence="11 12">N2SHLJ1</strain>
    </source>
</reference>